<name>A0AAV4Y3G8_CAEEX</name>
<dbReference type="AlphaFoldDB" id="A0AAV4Y3G8"/>
<evidence type="ECO:0000313" key="2">
    <source>
        <dbReference type="EMBL" id="GIZ01698.1"/>
    </source>
</evidence>
<dbReference type="EMBL" id="BPLR01018710">
    <property type="protein sequence ID" value="GIZ01698.1"/>
    <property type="molecule type" value="Genomic_DNA"/>
</dbReference>
<feature type="compositionally biased region" description="Basic and acidic residues" evidence="1">
    <location>
        <begin position="17"/>
        <end position="44"/>
    </location>
</feature>
<dbReference type="Proteomes" id="UP001054945">
    <property type="component" value="Unassembled WGS sequence"/>
</dbReference>
<evidence type="ECO:0000313" key="3">
    <source>
        <dbReference type="Proteomes" id="UP001054945"/>
    </source>
</evidence>
<feature type="region of interest" description="Disordered" evidence="1">
    <location>
        <begin position="89"/>
        <end position="114"/>
    </location>
</feature>
<comment type="caution">
    <text evidence="2">The sequence shown here is derived from an EMBL/GenBank/DDBJ whole genome shotgun (WGS) entry which is preliminary data.</text>
</comment>
<reference evidence="2 3" key="1">
    <citation type="submission" date="2021-06" db="EMBL/GenBank/DDBJ databases">
        <title>Caerostris extrusa draft genome.</title>
        <authorList>
            <person name="Kono N."/>
            <person name="Arakawa K."/>
        </authorList>
    </citation>
    <scope>NUCLEOTIDE SEQUENCE [LARGE SCALE GENOMIC DNA]</scope>
</reference>
<keyword evidence="3" id="KW-1185">Reference proteome</keyword>
<protein>
    <submittedName>
        <fullName evidence="2">Uncharacterized protein</fullName>
    </submittedName>
</protein>
<gene>
    <name evidence="2" type="ORF">CEXT_156171</name>
</gene>
<feature type="compositionally biased region" description="Polar residues" evidence="1">
    <location>
        <begin position="1"/>
        <end position="10"/>
    </location>
</feature>
<feature type="region of interest" description="Disordered" evidence="1">
    <location>
        <begin position="1"/>
        <end position="46"/>
    </location>
</feature>
<evidence type="ECO:0000256" key="1">
    <source>
        <dbReference type="SAM" id="MobiDB-lite"/>
    </source>
</evidence>
<organism evidence="2 3">
    <name type="scientific">Caerostris extrusa</name>
    <name type="common">Bark spider</name>
    <name type="synonym">Caerostris bankana</name>
    <dbReference type="NCBI Taxonomy" id="172846"/>
    <lineage>
        <taxon>Eukaryota</taxon>
        <taxon>Metazoa</taxon>
        <taxon>Ecdysozoa</taxon>
        <taxon>Arthropoda</taxon>
        <taxon>Chelicerata</taxon>
        <taxon>Arachnida</taxon>
        <taxon>Araneae</taxon>
        <taxon>Araneomorphae</taxon>
        <taxon>Entelegynae</taxon>
        <taxon>Araneoidea</taxon>
        <taxon>Araneidae</taxon>
        <taxon>Caerostris</taxon>
    </lineage>
</organism>
<proteinExistence type="predicted"/>
<accession>A0AAV4Y3G8</accession>
<sequence length="114" mass="12714">MMQKFSSLWGMQTKKKMGSDGKECERRESSISRENPHANARSEPDQASETWLIIVLGLSKVARRNHSVATSLVTCCAELETSNIALTEEHSASRIPAVDAKSSSIYESETERKR</sequence>